<dbReference type="InterPro" id="IPR032774">
    <property type="entry name" value="WG_beta_rep"/>
</dbReference>
<evidence type="ECO:0000256" key="1">
    <source>
        <dbReference type="SAM" id="MobiDB-lite"/>
    </source>
</evidence>
<proteinExistence type="predicted"/>
<reference evidence="4" key="2">
    <citation type="submission" date="2021-04" db="EMBL/GenBank/DDBJ databases">
        <authorList>
            <person name="Gilroy R."/>
        </authorList>
    </citation>
    <scope>NUCLEOTIDE SEQUENCE</scope>
    <source>
        <strain evidence="4">3436</strain>
    </source>
</reference>
<dbReference type="Gene3D" id="2.30.30.40">
    <property type="entry name" value="SH3 Domains"/>
    <property type="match status" value="1"/>
</dbReference>
<evidence type="ECO:0000256" key="2">
    <source>
        <dbReference type="SAM" id="SignalP"/>
    </source>
</evidence>
<evidence type="ECO:0000313" key="4">
    <source>
        <dbReference type="EMBL" id="HIZ48748.1"/>
    </source>
</evidence>
<keyword evidence="2" id="KW-0732">Signal</keyword>
<evidence type="ECO:0000313" key="5">
    <source>
        <dbReference type="Proteomes" id="UP000824031"/>
    </source>
</evidence>
<dbReference type="Pfam" id="PF14903">
    <property type="entry name" value="WG_beta_rep"/>
    <property type="match status" value="1"/>
</dbReference>
<protein>
    <submittedName>
        <fullName evidence="4">SH3 domain-containing protein</fullName>
    </submittedName>
</protein>
<dbReference type="Proteomes" id="UP000824031">
    <property type="component" value="Unassembled WGS sequence"/>
</dbReference>
<dbReference type="InterPro" id="IPR003646">
    <property type="entry name" value="SH3-like_bac-type"/>
</dbReference>
<dbReference type="SUPFAM" id="SSF69360">
    <property type="entry name" value="Cell wall binding repeat"/>
    <property type="match status" value="1"/>
</dbReference>
<comment type="caution">
    <text evidence="4">The sequence shown here is derived from an EMBL/GenBank/DDBJ whole genome shotgun (WGS) entry which is preliminary data.</text>
</comment>
<feature type="signal peptide" evidence="2">
    <location>
        <begin position="1"/>
        <end position="21"/>
    </location>
</feature>
<feature type="region of interest" description="Disordered" evidence="1">
    <location>
        <begin position="30"/>
        <end position="51"/>
    </location>
</feature>
<feature type="domain" description="SH3b" evidence="3">
    <location>
        <begin position="370"/>
        <end position="433"/>
    </location>
</feature>
<accession>A0A9D2F321</accession>
<evidence type="ECO:0000259" key="3">
    <source>
        <dbReference type="PROSITE" id="PS51781"/>
    </source>
</evidence>
<name>A0A9D2F321_9FIRM</name>
<dbReference type="PROSITE" id="PS51781">
    <property type="entry name" value="SH3B"/>
    <property type="match status" value="1"/>
</dbReference>
<sequence>MKTRWVLLPLTAALLLCGCTGAPKDVLPESVPQSAAGHATAESSTPAPDSAAVPAGLEDAGLGVLDYDEIRAIRRDSAPYLEQMDGYYTMSRDGLWGLMRTDGTEVLACRSSVPLSGCASADLRWHSSLEWEQLEALSTQLQASGDGKMCSAEHDGSAHYWYYDTNAHKVQVDGGLFGGTVHDLEDYDTQFGTYLPCRLGTFVDGQGDPDYYKASDPVTVVYASAYGELLNDQTYEAGGCFYDQALAPACRNGKWLYLDSSGQAVTDAVYDATYGDTDAAYASPLLNGYAPVCRDGQWGLLDSTGAEIVPCAYSGAAWDGGTLWLQQEDGWHAYTIPGVVKPTPAPTPDPLEGMPDTITSPDRPCGENEQFRYNTTPDGNLMLRAGPGTEYDKVGTIPPSSTVDCLGRSEKADNWILVNYEGQFGWACTDYMS</sequence>
<dbReference type="EMBL" id="DXBO01000125">
    <property type="protein sequence ID" value="HIZ48748.1"/>
    <property type="molecule type" value="Genomic_DNA"/>
</dbReference>
<dbReference type="PROSITE" id="PS51257">
    <property type="entry name" value="PROKAR_LIPOPROTEIN"/>
    <property type="match status" value="1"/>
</dbReference>
<reference evidence="4" key="1">
    <citation type="journal article" date="2021" name="PeerJ">
        <title>Extensive microbial diversity within the chicken gut microbiome revealed by metagenomics and culture.</title>
        <authorList>
            <person name="Gilroy R."/>
            <person name="Ravi A."/>
            <person name="Getino M."/>
            <person name="Pursley I."/>
            <person name="Horton D.L."/>
            <person name="Alikhan N.F."/>
            <person name="Baker D."/>
            <person name="Gharbi K."/>
            <person name="Hall N."/>
            <person name="Watson M."/>
            <person name="Adriaenssens E.M."/>
            <person name="Foster-Nyarko E."/>
            <person name="Jarju S."/>
            <person name="Secka A."/>
            <person name="Antonio M."/>
            <person name="Oren A."/>
            <person name="Chaudhuri R.R."/>
            <person name="La Ragione R."/>
            <person name="Hildebrand F."/>
            <person name="Pallen M.J."/>
        </authorList>
    </citation>
    <scope>NUCLEOTIDE SEQUENCE</scope>
    <source>
        <strain evidence="4">3436</strain>
    </source>
</reference>
<organism evidence="4 5">
    <name type="scientific">Candidatus Gemmiger excrementavium</name>
    <dbReference type="NCBI Taxonomy" id="2838608"/>
    <lineage>
        <taxon>Bacteria</taxon>
        <taxon>Bacillati</taxon>
        <taxon>Bacillota</taxon>
        <taxon>Clostridia</taxon>
        <taxon>Eubacteriales</taxon>
        <taxon>Gemmiger</taxon>
    </lineage>
</organism>
<feature type="chain" id="PRO_5038669392" evidence="2">
    <location>
        <begin position="22"/>
        <end position="433"/>
    </location>
</feature>
<gene>
    <name evidence="4" type="ORF">H9810_08525</name>
</gene>
<dbReference type="AlphaFoldDB" id="A0A9D2F321"/>
<dbReference type="Pfam" id="PF08239">
    <property type="entry name" value="SH3_3"/>
    <property type="match status" value="1"/>
</dbReference>